<keyword evidence="5 14" id="KW-0479">Metal-binding</keyword>
<dbReference type="InterPro" id="IPR029044">
    <property type="entry name" value="Nucleotide-diphossugar_trans"/>
</dbReference>
<feature type="chain" id="PRO_5044883670" description="Galactosylgalactosylxylosylprotein 3-beta-glucuronosyltransferase" evidence="18">
    <location>
        <begin position="29"/>
        <end position="263"/>
    </location>
</feature>
<evidence type="ECO:0000313" key="19">
    <source>
        <dbReference type="EMBL" id="KAL2086767.1"/>
    </source>
</evidence>
<evidence type="ECO:0000256" key="4">
    <source>
        <dbReference type="ARBA" id="ARBA00022692"/>
    </source>
</evidence>
<dbReference type="PANTHER" id="PTHR10896:SF8">
    <property type="entry name" value="GALACTOSYLGALACTOSYLXYLOSYLPROTEIN 3-BETA-GLUCURONOSYLTRANSFERASE 2"/>
    <property type="match status" value="1"/>
</dbReference>
<keyword evidence="3 17" id="KW-0808">Transferase</keyword>
<dbReference type="EMBL" id="JBHFQA010000015">
    <property type="protein sequence ID" value="KAL2086767.1"/>
    <property type="molecule type" value="Genomic_DNA"/>
</dbReference>
<evidence type="ECO:0000256" key="18">
    <source>
        <dbReference type="SAM" id="SignalP"/>
    </source>
</evidence>
<evidence type="ECO:0000256" key="9">
    <source>
        <dbReference type="ARBA" id="ARBA00023180"/>
    </source>
</evidence>
<dbReference type="FunFam" id="3.90.550.10:FF:000044">
    <property type="entry name" value="Galactosylgalactosylxylosylprotein 3-beta-glucuronosyltransferase"/>
    <property type="match status" value="1"/>
</dbReference>
<dbReference type="Gene3D" id="3.90.550.10">
    <property type="entry name" value="Spore Coat Polysaccharide Biosynthesis Protein SpsA, Chain A"/>
    <property type="match status" value="1"/>
</dbReference>
<sequence>MRATTRLAQVCLLLAGCLLVWILPHLSSWEPGRQPDLPVIYVITPTHSRPTQKADLTRLANTLRQVPKLHWILVEDAKVLSPIVAGLLSRCGLAYTHLNVSKPDFCQRSCVARGSEQRNLGLDWLRRNRGPLDSGVVYFADDDNTYDLELFEEMRYTKLVSVWPVGLIAARWYERPLVGNGRVVGWYTGFPGRTFGIDMAGNARFVLKGAKAGMQENDFLSKLTRMEDLEPKANNCTRVLVWHTRTEPAALYKHRKENISIEV</sequence>
<dbReference type="GO" id="GO:0006024">
    <property type="term" value="P:glycosaminoglycan biosynthetic process"/>
    <property type="evidence" value="ECO:0007669"/>
    <property type="project" value="UniProtKB-ARBA"/>
</dbReference>
<dbReference type="PROSITE" id="PS51257">
    <property type="entry name" value="PROKAR_LIPOPROTEIN"/>
    <property type="match status" value="1"/>
</dbReference>
<dbReference type="AlphaFoldDB" id="A0ABD1JHW7"/>
<dbReference type="EC" id="2.4.1.135" evidence="17"/>
<accession>A0ABD1JHW7</accession>
<protein>
    <recommendedName>
        <fullName evidence="17">Galactosylgalactosylxylosylprotein 3-beta-glucuronosyltransferase</fullName>
        <ecNumber evidence="17">2.4.1.135</ecNumber>
    </recommendedName>
</protein>
<evidence type="ECO:0000256" key="5">
    <source>
        <dbReference type="ARBA" id="ARBA00022723"/>
    </source>
</evidence>
<evidence type="ECO:0000256" key="7">
    <source>
        <dbReference type="ARBA" id="ARBA00022989"/>
    </source>
</evidence>
<keyword evidence="4" id="KW-0812">Transmembrane</keyword>
<evidence type="ECO:0000256" key="12">
    <source>
        <dbReference type="ARBA" id="ARBA00065147"/>
    </source>
</evidence>
<comment type="caution">
    <text evidence="19">The sequence shown here is derived from an EMBL/GenBank/DDBJ whole genome shotgun (WGS) entry which is preliminary data.</text>
</comment>
<keyword evidence="7" id="KW-1133">Transmembrane helix</keyword>
<comment type="cofactor">
    <cofactor evidence="14 17">
        <name>Mn(2+)</name>
        <dbReference type="ChEBI" id="CHEBI:29035"/>
    </cofactor>
</comment>
<gene>
    <name evidence="19" type="ORF">ACEWY4_017826</name>
</gene>
<evidence type="ECO:0000256" key="10">
    <source>
        <dbReference type="ARBA" id="ARBA00023211"/>
    </source>
</evidence>
<keyword evidence="8" id="KW-0472">Membrane</keyword>
<keyword evidence="6 17" id="KW-0735">Signal-anchor</keyword>
<comment type="pathway">
    <text evidence="17">Protein modification; protein glycosylation.</text>
</comment>
<evidence type="ECO:0000256" key="6">
    <source>
        <dbReference type="ARBA" id="ARBA00022968"/>
    </source>
</evidence>
<comment type="subunit">
    <text evidence="12">Homodimer; disulfide-linked. Interacts with PXYLP1; the interaction increases the 2-phosphoxylose phosphatase activity of PXYLP1 during completion of linkage region formation in a B3GAT3-mediated manner.</text>
</comment>
<comment type="similarity">
    <text evidence="2 17">Belongs to the glycosyltransferase 43 family.</text>
</comment>
<keyword evidence="10 14" id="KW-0464">Manganese</keyword>
<evidence type="ECO:0000256" key="3">
    <source>
        <dbReference type="ARBA" id="ARBA00022679"/>
    </source>
</evidence>
<evidence type="ECO:0000256" key="14">
    <source>
        <dbReference type="PIRSR" id="PIRSR605027-3"/>
    </source>
</evidence>
<evidence type="ECO:0000256" key="13">
    <source>
        <dbReference type="PIRSR" id="PIRSR605027-1"/>
    </source>
</evidence>
<dbReference type="GO" id="GO:0015018">
    <property type="term" value="F:galactosylgalactosylxylosylprotein 3-beta-glucuronosyltransferase activity"/>
    <property type="evidence" value="ECO:0007669"/>
    <property type="project" value="UniProtKB-UniRule"/>
</dbReference>
<organism evidence="19 20">
    <name type="scientific">Coilia grayii</name>
    <name type="common">Gray's grenadier anchovy</name>
    <dbReference type="NCBI Taxonomy" id="363190"/>
    <lineage>
        <taxon>Eukaryota</taxon>
        <taxon>Metazoa</taxon>
        <taxon>Chordata</taxon>
        <taxon>Craniata</taxon>
        <taxon>Vertebrata</taxon>
        <taxon>Euteleostomi</taxon>
        <taxon>Actinopterygii</taxon>
        <taxon>Neopterygii</taxon>
        <taxon>Teleostei</taxon>
        <taxon>Clupei</taxon>
        <taxon>Clupeiformes</taxon>
        <taxon>Clupeoidei</taxon>
        <taxon>Engraulidae</taxon>
        <taxon>Coilinae</taxon>
        <taxon>Coilia</taxon>
    </lineage>
</organism>
<dbReference type="GO" id="GO:0046872">
    <property type="term" value="F:metal ion binding"/>
    <property type="evidence" value="ECO:0007669"/>
    <property type="project" value="UniProtKB-KW"/>
</dbReference>
<feature type="binding site" evidence="14">
    <location>
        <position position="143"/>
    </location>
    <ligand>
        <name>Mn(2+)</name>
        <dbReference type="ChEBI" id="CHEBI:29035"/>
    </ligand>
</feature>
<feature type="glycosylation site" description="N-linked (GlcNAc...) asparagine" evidence="16">
    <location>
        <position position="235"/>
    </location>
</feature>
<keyword evidence="9 16" id="KW-0325">Glycoprotein</keyword>
<feature type="signal peptide" evidence="18">
    <location>
        <begin position="1"/>
        <end position="28"/>
    </location>
</feature>
<evidence type="ECO:0000256" key="15">
    <source>
        <dbReference type="PIRSR" id="PIRSR605027-4"/>
    </source>
</evidence>
<evidence type="ECO:0000256" key="1">
    <source>
        <dbReference type="ARBA" id="ARBA00004606"/>
    </source>
</evidence>
<evidence type="ECO:0000256" key="2">
    <source>
        <dbReference type="ARBA" id="ARBA00007706"/>
    </source>
</evidence>
<name>A0ABD1JHW7_9TELE</name>
<feature type="active site" description="Proton donor/acceptor" evidence="13">
    <location>
        <position position="216"/>
    </location>
</feature>
<keyword evidence="20" id="KW-1185">Reference proteome</keyword>
<reference evidence="19 20" key="1">
    <citation type="submission" date="2024-09" db="EMBL/GenBank/DDBJ databases">
        <title>A chromosome-level genome assembly of Gray's grenadier anchovy, Coilia grayii.</title>
        <authorList>
            <person name="Fu Z."/>
        </authorList>
    </citation>
    <scope>NUCLEOTIDE SEQUENCE [LARGE SCALE GENOMIC DNA]</scope>
    <source>
        <strain evidence="19">G4</strain>
        <tissue evidence="19">Muscle</tissue>
    </source>
</reference>
<comment type="subcellular location">
    <subcellularLocation>
        <location evidence="17">Golgi apparatus membrane</location>
        <topology evidence="17">Single-pass type II membrane protein</topology>
    </subcellularLocation>
    <subcellularLocation>
        <location evidence="1">Membrane</location>
        <topology evidence="1">Single-pass type II membrane protein</topology>
    </subcellularLocation>
</comment>
<dbReference type="InterPro" id="IPR005027">
    <property type="entry name" value="Glyco_trans_43"/>
</dbReference>
<dbReference type="PANTHER" id="PTHR10896">
    <property type="entry name" value="GALACTOSYLGALACTOSYLXYLOSYLPROTEIN 3-BETA-GLUCURONOSYLTRANSFERASE BETA-1,3-GLUCURONYLTRANSFERASE"/>
    <property type="match status" value="1"/>
</dbReference>
<proteinExistence type="inferred from homology"/>
<dbReference type="Pfam" id="PF03360">
    <property type="entry name" value="Glyco_transf_43"/>
    <property type="match status" value="1"/>
</dbReference>
<evidence type="ECO:0000256" key="16">
    <source>
        <dbReference type="PIRSR" id="PIRSR605027-6"/>
    </source>
</evidence>
<dbReference type="GO" id="GO:0000139">
    <property type="term" value="C:Golgi membrane"/>
    <property type="evidence" value="ECO:0007669"/>
    <property type="project" value="UniProtKB-SubCell"/>
</dbReference>
<comment type="catalytic activity">
    <reaction evidence="11 17">
        <text>3-O-(beta-D-galactosyl-(1-&gt;3)-beta-D-galactosyl-(1-&gt;4)-beta-D-xylosyl)-L-seryl-[protein] + UDP-alpha-D-glucuronate = 3-O-(beta-D-GlcA-(1-&gt;3)-beta-D-Gal-(1-&gt;3)-beta-D-Gal-(1-&gt;4)-beta-D-Xyl)-L-seryl-[protein] + UDP + H(+)</text>
        <dbReference type="Rhea" id="RHEA:24168"/>
        <dbReference type="Rhea" id="RHEA-COMP:12571"/>
        <dbReference type="Rhea" id="RHEA-COMP:12573"/>
        <dbReference type="ChEBI" id="CHEBI:15378"/>
        <dbReference type="ChEBI" id="CHEBI:58052"/>
        <dbReference type="ChEBI" id="CHEBI:58223"/>
        <dbReference type="ChEBI" id="CHEBI:132090"/>
        <dbReference type="ChEBI" id="CHEBI:132093"/>
        <dbReference type="EC" id="2.4.1.135"/>
    </reaction>
</comment>
<dbReference type="Proteomes" id="UP001591681">
    <property type="component" value="Unassembled WGS sequence"/>
</dbReference>
<keyword evidence="17" id="KW-0333">Golgi apparatus</keyword>
<keyword evidence="18" id="KW-0732">Signal</keyword>
<evidence type="ECO:0000256" key="11">
    <source>
        <dbReference type="ARBA" id="ARBA00047979"/>
    </source>
</evidence>
<evidence type="ECO:0000256" key="8">
    <source>
        <dbReference type="ARBA" id="ARBA00023136"/>
    </source>
</evidence>
<evidence type="ECO:0000313" key="20">
    <source>
        <dbReference type="Proteomes" id="UP001591681"/>
    </source>
</evidence>
<evidence type="ECO:0000256" key="17">
    <source>
        <dbReference type="RuleBase" id="RU363127"/>
    </source>
</evidence>
<dbReference type="SUPFAM" id="SSF53448">
    <property type="entry name" value="Nucleotide-diphospho-sugar transferases"/>
    <property type="match status" value="1"/>
</dbReference>
<dbReference type="CDD" id="cd00218">
    <property type="entry name" value="GlcAT-I"/>
    <property type="match status" value="1"/>
</dbReference>
<feature type="site" description="Interaction with galactose moiety of substrate glycoprotein" evidence="15">
    <location>
        <position position="174"/>
    </location>
</feature>